<feature type="domain" description="HTH merR-type" evidence="2">
    <location>
        <begin position="41"/>
        <end position="109"/>
    </location>
</feature>
<dbReference type="PANTHER" id="PTHR30204">
    <property type="entry name" value="REDOX-CYCLING DRUG-SENSING TRANSCRIPTIONAL ACTIVATOR SOXR"/>
    <property type="match status" value="1"/>
</dbReference>
<protein>
    <submittedName>
        <fullName evidence="3">MerR family transcriptional regulator</fullName>
    </submittedName>
</protein>
<dbReference type="GO" id="GO:0003677">
    <property type="term" value="F:DNA binding"/>
    <property type="evidence" value="ECO:0007669"/>
    <property type="project" value="UniProtKB-KW"/>
</dbReference>
<dbReference type="Gene3D" id="1.10.1660.10">
    <property type="match status" value="1"/>
</dbReference>
<comment type="caution">
    <text evidence="3">The sequence shown here is derived from an EMBL/GenBank/DDBJ whole genome shotgun (WGS) entry which is preliminary data.</text>
</comment>
<reference evidence="5 6" key="1">
    <citation type="submission" date="2016-12" db="EMBL/GenBank/DDBJ databases">
        <title>Genomic comparison of strains in the 'Actinomyces naeslundii' group.</title>
        <authorList>
            <person name="Mughal S.R."/>
            <person name="Do T."/>
            <person name="Gilbert S.C."/>
            <person name="Witherden E.A."/>
            <person name="Didelot X."/>
            <person name="Beighton D."/>
        </authorList>
    </citation>
    <scope>NUCLEOTIDE SEQUENCE [LARGE SCALE GENOMIC DNA]</scope>
    <source>
        <strain evidence="4 6">S24V</strain>
        <strain evidence="3 5">S64C</strain>
    </source>
</reference>
<dbReference type="EMBL" id="MSKI01000002">
    <property type="protein sequence ID" value="OLO57282.1"/>
    <property type="molecule type" value="Genomic_DNA"/>
</dbReference>
<sequence>MTNATIPSSEPDDVRLREALRLVAVPPSDDIGAERWPDATGWDIATTAHRLGISAHTLRYYERIGLVRVGRDASGYRRYDAAAVRRLVFLARMRTSGMTICDLQHYVDMVEAGRDTVPERLAMLAEHRSVLRTRISELQLALAATDYKIAAYTRELEELATAHDIDTDKENPS</sequence>
<dbReference type="PANTHER" id="PTHR30204:SF98">
    <property type="entry name" value="HTH-TYPE TRANSCRIPTIONAL REGULATOR ADHR"/>
    <property type="match status" value="1"/>
</dbReference>
<evidence type="ECO:0000313" key="5">
    <source>
        <dbReference type="Proteomes" id="UP000185736"/>
    </source>
</evidence>
<dbReference type="InterPro" id="IPR047057">
    <property type="entry name" value="MerR_fam"/>
</dbReference>
<dbReference type="RefSeq" id="WP_075249336.1">
    <property type="nucleotide sequence ID" value="NZ_MSGO01000032.1"/>
</dbReference>
<dbReference type="EMBL" id="MSGO01000032">
    <property type="protein sequence ID" value="OLL14668.1"/>
    <property type="molecule type" value="Genomic_DNA"/>
</dbReference>
<dbReference type="Proteomes" id="UP000185736">
    <property type="component" value="Unassembled WGS sequence"/>
</dbReference>
<evidence type="ECO:0000313" key="3">
    <source>
        <dbReference type="EMBL" id="OLL14668.1"/>
    </source>
</evidence>
<dbReference type="AlphaFoldDB" id="A0A1Q8I0Q7"/>
<gene>
    <name evidence="4" type="ORF">BKH30_00175</name>
    <name evidence="3" type="ORF">BKH32_07375</name>
</gene>
<accession>A0A1Q8I0Q7</accession>
<dbReference type="SUPFAM" id="SSF46955">
    <property type="entry name" value="Putative DNA-binding domain"/>
    <property type="match status" value="1"/>
</dbReference>
<evidence type="ECO:0000313" key="6">
    <source>
        <dbReference type="Proteomes" id="UP000186855"/>
    </source>
</evidence>
<evidence type="ECO:0000259" key="2">
    <source>
        <dbReference type="PROSITE" id="PS50937"/>
    </source>
</evidence>
<evidence type="ECO:0000313" key="4">
    <source>
        <dbReference type="EMBL" id="OLO57282.1"/>
    </source>
</evidence>
<evidence type="ECO:0000256" key="1">
    <source>
        <dbReference type="ARBA" id="ARBA00023125"/>
    </source>
</evidence>
<dbReference type="InterPro" id="IPR000551">
    <property type="entry name" value="MerR-type_HTH_dom"/>
</dbReference>
<dbReference type="Proteomes" id="UP000186855">
    <property type="component" value="Unassembled WGS sequence"/>
</dbReference>
<dbReference type="PROSITE" id="PS50937">
    <property type="entry name" value="HTH_MERR_2"/>
    <property type="match status" value="1"/>
</dbReference>
<dbReference type="GO" id="GO:0003700">
    <property type="term" value="F:DNA-binding transcription factor activity"/>
    <property type="evidence" value="ECO:0007669"/>
    <property type="project" value="InterPro"/>
</dbReference>
<name>A0A1Q8I0Q7_9ACTO</name>
<dbReference type="Pfam" id="PF13411">
    <property type="entry name" value="MerR_1"/>
    <property type="match status" value="1"/>
</dbReference>
<proteinExistence type="predicted"/>
<dbReference type="CDD" id="cd01109">
    <property type="entry name" value="HTH_YyaN"/>
    <property type="match status" value="1"/>
</dbReference>
<dbReference type="PRINTS" id="PR00040">
    <property type="entry name" value="HTHMERR"/>
</dbReference>
<organism evidence="3 5">
    <name type="scientific">Actinomyces oris</name>
    <dbReference type="NCBI Taxonomy" id="544580"/>
    <lineage>
        <taxon>Bacteria</taxon>
        <taxon>Bacillati</taxon>
        <taxon>Actinomycetota</taxon>
        <taxon>Actinomycetes</taxon>
        <taxon>Actinomycetales</taxon>
        <taxon>Actinomycetaceae</taxon>
        <taxon>Actinomyces</taxon>
    </lineage>
</organism>
<keyword evidence="1" id="KW-0238">DNA-binding</keyword>
<dbReference type="InterPro" id="IPR009061">
    <property type="entry name" value="DNA-bd_dom_put_sf"/>
</dbReference>
<dbReference type="SMART" id="SM00422">
    <property type="entry name" value="HTH_MERR"/>
    <property type="match status" value="1"/>
</dbReference>